<dbReference type="Gene3D" id="1.10.3730.10">
    <property type="entry name" value="ProC C-terminal domain-like"/>
    <property type="match status" value="1"/>
</dbReference>
<comment type="catalytic activity">
    <reaction evidence="9 12">
        <text>L-proline + NADP(+) = (S)-1-pyrroline-5-carboxylate + NADPH + 2 H(+)</text>
        <dbReference type="Rhea" id="RHEA:14109"/>
        <dbReference type="ChEBI" id="CHEBI:15378"/>
        <dbReference type="ChEBI" id="CHEBI:17388"/>
        <dbReference type="ChEBI" id="CHEBI:57783"/>
        <dbReference type="ChEBI" id="CHEBI:58349"/>
        <dbReference type="ChEBI" id="CHEBI:60039"/>
        <dbReference type="EC" id="1.5.1.2"/>
    </reaction>
</comment>
<protein>
    <recommendedName>
        <fullName evidence="9 10">Pyrroline-5-carboxylate reductase</fullName>
        <shortName evidence="9">P5C reductase</shortName>
        <shortName evidence="9">P5CR</shortName>
        <ecNumber evidence="9 10">1.5.1.2</ecNumber>
    </recommendedName>
    <alternativeName>
        <fullName evidence="9">PCA reductase</fullName>
    </alternativeName>
</protein>
<dbReference type="OrthoDB" id="9805754at2"/>
<keyword evidence="16" id="KW-1185">Reference proteome</keyword>
<dbReference type="HAMAP" id="MF_01925">
    <property type="entry name" value="P5C_reductase"/>
    <property type="match status" value="1"/>
</dbReference>
<evidence type="ECO:0000256" key="3">
    <source>
        <dbReference type="ARBA" id="ARBA00022490"/>
    </source>
</evidence>
<evidence type="ECO:0000256" key="11">
    <source>
        <dbReference type="PIRSR" id="PIRSR000193-1"/>
    </source>
</evidence>
<comment type="catalytic activity">
    <reaction evidence="9">
        <text>L-proline + NAD(+) = (S)-1-pyrroline-5-carboxylate + NADH + 2 H(+)</text>
        <dbReference type="Rhea" id="RHEA:14105"/>
        <dbReference type="ChEBI" id="CHEBI:15378"/>
        <dbReference type="ChEBI" id="CHEBI:17388"/>
        <dbReference type="ChEBI" id="CHEBI:57540"/>
        <dbReference type="ChEBI" id="CHEBI:57945"/>
        <dbReference type="ChEBI" id="CHEBI:60039"/>
        <dbReference type="EC" id="1.5.1.2"/>
    </reaction>
</comment>
<proteinExistence type="inferred from homology"/>
<gene>
    <name evidence="9" type="primary">proC</name>
    <name evidence="15" type="ORF">SAMN02745180_00378</name>
</gene>
<dbReference type="Pfam" id="PF03807">
    <property type="entry name" value="F420_oxidored"/>
    <property type="match status" value="1"/>
</dbReference>
<reference evidence="15 16" key="1">
    <citation type="submission" date="2016-11" db="EMBL/GenBank/DDBJ databases">
        <authorList>
            <person name="Jaros S."/>
            <person name="Januszkiewicz K."/>
            <person name="Wedrychowicz H."/>
        </authorList>
    </citation>
    <scope>NUCLEOTIDE SEQUENCE [LARGE SCALE GENOMIC DNA]</scope>
    <source>
        <strain evidence="15 16">DSM 13106</strain>
    </source>
</reference>
<evidence type="ECO:0000256" key="2">
    <source>
        <dbReference type="ARBA" id="ARBA00005525"/>
    </source>
</evidence>
<evidence type="ECO:0000259" key="14">
    <source>
        <dbReference type="Pfam" id="PF14748"/>
    </source>
</evidence>
<evidence type="ECO:0000313" key="16">
    <source>
        <dbReference type="Proteomes" id="UP000184389"/>
    </source>
</evidence>
<feature type="domain" description="Pyrroline-5-carboxylate reductase dimerisation" evidence="14">
    <location>
        <begin position="163"/>
        <end position="266"/>
    </location>
</feature>
<dbReference type="EMBL" id="FQXR01000002">
    <property type="protein sequence ID" value="SHH45974.1"/>
    <property type="molecule type" value="Genomic_DNA"/>
</dbReference>
<keyword evidence="3 9" id="KW-0963">Cytoplasm</keyword>
<evidence type="ECO:0000256" key="5">
    <source>
        <dbReference type="ARBA" id="ARBA00022650"/>
    </source>
</evidence>
<evidence type="ECO:0000256" key="8">
    <source>
        <dbReference type="ARBA" id="ARBA00058118"/>
    </source>
</evidence>
<evidence type="ECO:0000256" key="6">
    <source>
        <dbReference type="ARBA" id="ARBA00022857"/>
    </source>
</evidence>
<dbReference type="PROSITE" id="PS00521">
    <property type="entry name" value="P5CR"/>
    <property type="match status" value="1"/>
</dbReference>
<evidence type="ECO:0000313" key="15">
    <source>
        <dbReference type="EMBL" id="SHH45974.1"/>
    </source>
</evidence>
<evidence type="ECO:0000256" key="12">
    <source>
        <dbReference type="RuleBase" id="RU003903"/>
    </source>
</evidence>
<dbReference type="GO" id="GO:0004735">
    <property type="term" value="F:pyrroline-5-carboxylate reductase activity"/>
    <property type="evidence" value="ECO:0007669"/>
    <property type="project" value="UniProtKB-UniRule"/>
</dbReference>
<keyword evidence="7 9" id="KW-0560">Oxidoreductase</keyword>
<dbReference type="SUPFAM" id="SSF48179">
    <property type="entry name" value="6-phosphogluconate dehydrogenase C-terminal domain-like"/>
    <property type="match status" value="1"/>
</dbReference>
<feature type="domain" description="Pyrroline-5-carboxylate reductase catalytic N-terminal" evidence="13">
    <location>
        <begin position="4"/>
        <end position="98"/>
    </location>
</feature>
<dbReference type="RefSeq" id="WP_072742822.1">
    <property type="nucleotide sequence ID" value="NZ_FQXR01000002.1"/>
</dbReference>
<dbReference type="UniPathway" id="UPA00098">
    <property type="reaction ID" value="UER00361"/>
</dbReference>
<keyword evidence="5 9" id="KW-0641">Proline biosynthesis</keyword>
<evidence type="ECO:0000259" key="13">
    <source>
        <dbReference type="Pfam" id="PF03807"/>
    </source>
</evidence>
<dbReference type="FunFam" id="1.10.3730.10:FF:000001">
    <property type="entry name" value="Pyrroline-5-carboxylate reductase"/>
    <property type="match status" value="1"/>
</dbReference>
<dbReference type="PANTHER" id="PTHR11645">
    <property type="entry name" value="PYRROLINE-5-CARBOXYLATE REDUCTASE"/>
    <property type="match status" value="1"/>
</dbReference>
<sequence>MNKTIGFIGSGNMGSAMIGGITSSNLVSPENIIVADLNEKQLDKVKEIYGVNITTDNLKIAKKCDIIVLSIKPHIYPMVIEQIKNDIKEEAIIVVIAAGKDIEDTQAAFGRKVKVVKVMPNTPAMVGEGMSAISPSKEVTKEELEEIISIFESFGKAEVVSRNLMDAVTAVSGSSPAYVYMFIEALADGAVLEGMPRNMAYKFAAQAVLGSAKMVLETGLHPGELKDNVCSPGGTTIEAVATLEEKGFRHAVLAAMEKCADKSREMSK</sequence>
<feature type="binding site" evidence="11">
    <location>
        <begin position="8"/>
        <end position="13"/>
    </location>
    <ligand>
        <name>NADP(+)</name>
        <dbReference type="ChEBI" id="CHEBI:58349"/>
    </ligand>
</feature>
<dbReference type="PIRSF" id="PIRSF000193">
    <property type="entry name" value="Pyrrol-5-carb_rd"/>
    <property type="match status" value="1"/>
</dbReference>
<keyword evidence="6 9" id="KW-0521">NADP</keyword>
<evidence type="ECO:0000256" key="10">
    <source>
        <dbReference type="NCBIfam" id="TIGR00112"/>
    </source>
</evidence>
<evidence type="ECO:0000256" key="4">
    <source>
        <dbReference type="ARBA" id="ARBA00022605"/>
    </source>
</evidence>
<dbReference type="FunFam" id="3.40.50.720:FF:000190">
    <property type="entry name" value="Pyrroline-5-carboxylate reductase"/>
    <property type="match status" value="1"/>
</dbReference>
<feature type="binding site" evidence="11">
    <location>
        <position position="57"/>
    </location>
    <ligand>
        <name>NADPH</name>
        <dbReference type="ChEBI" id="CHEBI:57783"/>
    </ligand>
</feature>
<organism evidence="15 16">
    <name type="scientific">Sporanaerobacter acetigenes DSM 13106</name>
    <dbReference type="NCBI Taxonomy" id="1123281"/>
    <lineage>
        <taxon>Bacteria</taxon>
        <taxon>Bacillati</taxon>
        <taxon>Bacillota</taxon>
        <taxon>Tissierellia</taxon>
        <taxon>Tissierellales</taxon>
        <taxon>Sporanaerobacteraceae</taxon>
        <taxon>Sporanaerobacter</taxon>
    </lineage>
</organism>
<dbReference type="AlphaFoldDB" id="A0A1M5T5H1"/>
<dbReference type="Pfam" id="PF14748">
    <property type="entry name" value="P5CR_dimer"/>
    <property type="match status" value="1"/>
</dbReference>
<dbReference type="Proteomes" id="UP000184389">
    <property type="component" value="Unassembled WGS sequence"/>
</dbReference>
<evidence type="ECO:0000256" key="1">
    <source>
        <dbReference type="ARBA" id="ARBA00004496"/>
    </source>
</evidence>
<dbReference type="InterPro" id="IPR036291">
    <property type="entry name" value="NAD(P)-bd_dom_sf"/>
</dbReference>
<dbReference type="InterPro" id="IPR000304">
    <property type="entry name" value="Pyrroline-COOH_reductase"/>
</dbReference>
<evidence type="ECO:0000256" key="7">
    <source>
        <dbReference type="ARBA" id="ARBA00023002"/>
    </source>
</evidence>
<comment type="subcellular location">
    <subcellularLocation>
        <location evidence="1 9">Cytoplasm</location>
    </subcellularLocation>
</comment>
<dbReference type="SUPFAM" id="SSF51735">
    <property type="entry name" value="NAD(P)-binding Rossmann-fold domains"/>
    <property type="match status" value="1"/>
</dbReference>
<dbReference type="InterPro" id="IPR029036">
    <property type="entry name" value="P5CR_dimer"/>
</dbReference>
<dbReference type="GO" id="GO:0005737">
    <property type="term" value="C:cytoplasm"/>
    <property type="evidence" value="ECO:0007669"/>
    <property type="project" value="UniProtKB-SubCell"/>
</dbReference>
<dbReference type="Gene3D" id="3.40.50.720">
    <property type="entry name" value="NAD(P)-binding Rossmann-like Domain"/>
    <property type="match status" value="1"/>
</dbReference>
<dbReference type="STRING" id="1123281.SAMN02745180_00378"/>
<dbReference type="PANTHER" id="PTHR11645:SF0">
    <property type="entry name" value="PYRROLINE-5-CARBOXYLATE REDUCTASE 3"/>
    <property type="match status" value="1"/>
</dbReference>
<name>A0A1M5T5H1_9FIRM</name>
<evidence type="ECO:0000256" key="9">
    <source>
        <dbReference type="HAMAP-Rule" id="MF_01925"/>
    </source>
</evidence>
<dbReference type="InterPro" id="IPR008927">
    <property type="entry name" value="6-PGluconate_DH-like_C_sf"/>
</dbReference>
<dbReference type="EC" id="1.5.1.2" evidence="9 10"/>
<accession>A0A1M5T5H1</accession>
<comment type="function">
    <text evidence="8 9">Catalyzes the reduction of 1-pyrroline-5-carboxylate (PCA) to L-proline.</text>
</comment>
<dbReference type="InterPro" id="IPR053790">
    <property type="entry name" value="P5CR-like_CS"/>
</dbReference>
<comment type="pathway">
    <text evidence="9 12">Amino-acid biosynthesis; L-proline biosynthesis; L-proline from L-glutamate 5-semialdehyde: step 1/1.</text>
</comment>
<keyword evidence="4 9" id="KW-0028">Amino-acid biosynthesis</keyword>
<dbReference type="InterPro" id="IPR028939">
    <property type="entry name" value="P5C_Rdtase_cat_N"/>
</dbReference>
<dbReference type="GO" id="GO:0055129">
    <property type="term" value="P:L-proline biosynthetic process"/>
    <property type="evidence" value="ECO:0007669"/>
    <property type="project" value="UniProtKB-UniRule"/>
</dbReference>
<dbReference type="NCBIfam" id="TIGR00112">
    <property type="entry name" value="proC"/>
    <property type="match status" value="1"/>
</dbReference>
<comment type="similarity">
    <text evidence="2 9 12">Belongs to the pyrroline-5-carboxylate reductase family.</text>
</comment>